<name>A0A2Z6N525_TRISU</name>
<organism evidence="1 2">
    <name type="scientific">Trifolium subterraneum</name>
    <name type="common">Subterranean clover</name>
    <dbReference type="NCBI Taxonomy" id="3900"/>
    <lineage>
        <taxon>Eukaryota</taxon>
        <taxon>Viridiplantae</taxon>
        <taxon>Streptophyta</taxon>
        <taxon>Embryophyta</taxon>
        <taxon>Tracheophyta</taxon>
        <taxon>Spermatophyta</taxon>
        <taxon>Magnoliopsida</taxon>
        <taxon>eudicotyledons</taxon>
        <taxon>Gunneridae</taxon>
        <taxon>Pentapetalae</taxon>
        <taxon>rosids</taxon>
        <taxon>fabids</taxon>
        <taxon>Fabales</taxon>
        <taxon>Fabaceae</taxon>
        <taxon>Papilionoideae</taxon>
        <taxon>50 kb inversion clade</taxon>
        <taxon>NPAAA clade</taxon>
        <taxon>Hologalegina</taxon>
        <taxon>IRL clade</taxon>
        <taxon>Trifolieae</taxon>
        <taxon>Trifolium</taxon>
    </lineage>
</organism>
<dbReference type="AlphaFoldDB" id="A0A2Z6N525"/>
<accession>A0A2Z6N525</accession>
<evidence type="ECO:0008006" key="3">
    <source>
        <dbReference type="Google" id="ProtNLM"/>
    </source>
</evidence>
<sequence>MKDIISSDMHINNIKKWTLDDDVKRKVEDMGFQLLVKLHEELHKLQGSSNLPLDFLSALMRKYDVQADCFRFQNGVDLDFGLEDIFYITGLPINGMPVSGIIPEDVVQILENHLALENTVAKDMLIIE</sequence>
<proteinExistence type="predicted"/>
<protein>
    <recommendedName>
        <fullName evidence="3">Aminotransferase-like plant mobile domain-containing protein</fullName>
    </recommendedName>
</protein>
<keyword evidence="2" id="KW-1185">Reference proteome</keyword>
<gene>
    <name evidence="1" type="ORF">TSUD_210670</name>
</gene>
<dbReference type="EMBL" id="DF973448">
    <property type="protein sequence ID" value="GAU31210.1"/>
    <property type="molecule type" value="Genomic_DNA"/>
</dbReference>
<reference evidence="2" key="1">
    <citation type="journal article" date="2017" name="Front. Plant Sci.">
        <title>Climate Clever Clovers: New Paradigm to Reduce the Environmental Footprint of Ruminants by Breeding Low Methanogenic Forages Utilizing Haplotype Variation.</title>
        <authorList>
            <person name="Kaur P."/>
            <person name="Appels R."/>
            <person name="Bayer P.E."/>
            <person name="Keeble-Gagnere G."/>
            <person name="Wang J."/>
            <person name="Hirakawa H."/>
            <person name="Shirasawa K."/>
            <person name="Vercoe P."/>
            <person name="Stefanova K."/>
            <person name="Durmic Z."/>
            <person name="Nichols P."/>
            <person name="Revell C."/>
            <person name="Isobe S.N."/>
            <person name="Edwards D."/>
            <person name="Erskine W."/>
        </authorList>
    </citation>
    <scope>NUCLEOTIDE SEQUENCE [LARGE SCALE GENOMIC DNA]</scope>
    <source>
        <strain evidence="2">cv. Daliak</strain>
    </source>
</reference>
<evidence type="ECO:0000313" key="1">
    <source>
        <dbReference type="EMBL" id="GAU31210.1"/>
    </source>
</evidence>
<dbReference type="OrthoDB" id="1436665at2759"/>
<dbReference type="Proteomes" id="UP000242715">
    <property type="component" value="Unassembled WGS sequence"/>
</dbReference>
<evidence type="ECO:0000313" key="2">
    <source>
        <dbReference type="Proteomes" id="UP000242715"/>
    </source>
</evidence>